<gene>
    <name evidence="4" type="ORF">K503DRAFT_769353</name>
</gene>
<evidence type="ECO:0008006" key="6">
    <source>
        <dbReference type="Google" id="ProtNLM"/>
    </source>
</evidence>
<dbReference type="OrthoDB" id="300289at2759"/>
<dbReference type="PROSITE" id="PS51140">
    <property type="entry name" value="CUE"/>
    <property type="match status" value="1"/>
</dbReference>
<name>A0A1B7N464_9AGAM</name>
<dbReference type="Pfam" id="PF02204">
    <property type="entry name" value="VPS9"/>
    <property type="match status" value="1"/>
</dbReference>
<dbReference type="PANTHER" id="PTHR23101:SF25">
    <property type="entry name" value="GTPASE-ACTIVATING PROTEIN AND VPS9 DOMAIN-CONTAINING PROTEIN 1"/>
    <property type="match status" value="1"/>
</dbReference>
<proteinExistence type="predicted"/>
<dbReference type="Proteomes" id="UP000092154">
    <property type="component" value="Unassembled WGS sequence"/>
</dbReference>
<dbReference type="InterPro" id="IPR003123">
    <property type="entry name" value="VPS9"/>
</dbReference>
<dbReference type="InterPro" id="IPR037191">
    <property type="entry name" value="VPS9_dom_sf"/>
</dbReference>
<dbReference type="CDD" id="cd14279">
    <property type="entry name" value="CUE"/>
    <property type="match status" value="1"/>
</dbReference>
<feature type="compositionally biased region" description="Low complexity" evidence="1">
    <location>
        <begin position="686"/>
        <end position="699"/>
    </location>
</feature>
<accession>A0A1B7N464</accession>
<dbReference type="GO" id="GO:0030139">
    <property type="term" value="C:endocytic vesicle"/>
    <property type="evidence" value="ECO:0007669"/>
    <property type="project" value="TreeGrafter"/>
</dbReference>
<dbReference type="EMBL" id="KV448243">
    <property type="protein sequence ID" value="OAX39611.1"/>
    <property type="molecule type" value="Genomic_DNA"/>
</dbReference>
<feature type="compositionally biased region" description="Low complexity" evidence="1">
    <location>
        <begin position="148"/>
        <end position="166"/>
    </location>
</feature>
<dbReference type="GO" id="GO:0016192">
    <property type="term" value="P:vesicle-mediated transport"/>
    <property type="evidence" value="ECO:0007669"/>
    <property type="project" value="InterPro"/>
</dbReference>
<keyword evidence="5" id="KW-1185">Reference proteome</keyword>
<dbReference type="Gene3D" id="1.10.8.10">
    <property type="entry name" value="DNA helicase RuvA subunit, C-terminal domain"/>
    <property type="match status" value="1"/>
</dbReference>
<feature type="region of interest" description="Disordered" evidence="1">
    <location>
        <begin position="646"/>
        <end position="732"/>
    </location>
</feature>
<evidence type="ECO:0000313" key="4">
    <source>
        <dbReference type="EMBL" id="OAX39611.1"/>
    </source>
</evidence>
<dbReference type="SUPFAM" id="SSF109993">
    <property type="entry name" value="VPS9 domain"/>
    <property type="match status" value="1"/>
</dbReference>
<dbReference type="InterPro" id="IPR009060">
    <property type="entry name" value="UBA-like_sf"/>
</dbReference>
<dbReference type="Gene3D" id="1.10.246.120">
    <property type="match status" value="1"/>
</dbReference>
<sequence>MDDVHDNDNLTLPSDFDSLHISLDSCPPPGLQTPAIPSTIETRNPWSEEQFKLEFKPAQTPDPAAITAATPSIFNAPRDNDADDTEVHPSRDVLNQFDPLTNEDELNARQAWASSEGHPPPRIPSRPSSRAHSGSGSKDVQRERDVPPSRSGSPSPQPSSPSSFPSLAAIARTFSIPSMNRARPRPLSMDAAKPITTPSPVTVSSFAQQQSQSAAPSPLSRQLPLPSDDAIMKSQSAPDTRSVSPATTSPSGAESPRKDKDPSFNFQKFLDQMKSRGAEPLGKYVRSFLSNFTKRTFTVSDQIKIINDFLSFIATKMRESEIWRYATDEEFDNAMEGMEKLVMNRLYEYTYTPCLPLLTPPRPVTTDDLERDRVLSQRIALFGWLRPLHLDIPELESDDSSGNGITGFLDFAQQELCKVNHYKAPRDKLICILNNCKIIFGLIRHLRKDEGADSFVPILIYVVLKANPEHLLSNVEFINRFRNPAKLQSEAGYYLSSLMGAVQFIENMDHTSLSNISQEEFERNVEAAIQTLPPSLPSSPVASQGQEIPINPPPLSPHAGEESAQPLALAVPSAAQNITIGEDARKLLQKTGDAVSKPLGAISRIFSDALDEKMGYLPGPFAPFELGREQRDKHWSHPDQVAQFASGAGASHTPTGSEGLQAPLQTPYKPRVRRPSPVPTPPTFTGAPYAADAPGGPYALVSGPSQPLPPPNAIPQHLQPPSVGQHISRTPTPSLDLTAVQAEIDRAHAQASAATRATLAQIFPGVDPEVREWVLEANGGDLGKSIEGLLDMSGGS</sequence>
<evidence type="ECO:0000256" key="1">
    <source>
        <dbReference type="SAM" id="MobiDB-lite"/>
    </source>
</evidence>
<dbReference type="InParanoid" id="A0A1B7N464"/>
<organism evidence="4 5">
    <name type="scientific">Rhizopogon vinicolor AM-OR11-026</name>
    <dbReference type="NCBI Taxonomy" id="1314800"/>
    <lineage>
        <taxon>Eukaryota</taxon>
        <taxon>Fungi</taxon>
        <taxon>Dikarya</taxon>
        <taxon>Basidiomycota</taxon>
        <taxon>Agaricomycotina</taxon>
        <taxon>Agaricomycetes</taxon>
        <taxon>Agaricomycetidae</taxon>
        <taxon>Boletales</taxon>
        <taxon>Suillineae</taxon>
        <taxon>Rhizopogonaceae</taxon>
        <taxon>Rhizopogon</taxon>
    </lineage>
</organism>
<dbReference type="GO" id="GO:0031267">
    <property type="term" value="F:small GTPase binding"/>
    <property type="evidence" value="ECO:0007669"/>
    <property type="project" value="TreeGrafter"/>
</dbReference>
<dbReference type="STRING" id="1314800.A0A1B7N464"/>
<dbReference type="GO" id="GO:0043130">
    <property type="term" value="F:ubiquitin binding"/>
    <property type="evidence" value="ECO:0007669"/>
    <property type="project" value="InterPro"/>
</dbReference>
<dbReference type="Pfam" id="PF18151">
    <property type="entry name" value="DUF5601"/>
    <property type="match status" value="1"/>
</dbReference>
<feature type="region of interest" description="Disordered" evidence="1">
    <location>
        <begin position="1"/>
        <end position="36"/>
    </location>
</feature>
<feature type="compositionally biased region" description="Low complexity" evidence="1">
    <location>
        <begin position="204"/>
        <end position="227"/>
    </location>
</feature>
<dbReference type="SMART" id="SM00167">
    <property type="entry name" value="VPS9"/>
    <property type="match status" value="1"/>
</dbReference>
<feature type="region of interest" description="Disordered" evidence="1">
    <location>
        <begin position="54"/>
        <end position="264"/>
    </location>
</feature>
<feature type="compositionally biased region" description="Polar residues" evidence="1">
    <location>
        <begin position="233"/>
        <end position="252"/>
    </location>
</feature>
<dbReference type="PANTHER" id="PTHR23101">
    <property type="entry name" value="RAB GDP/GTP EXCHANGE FACTOR"/>
    <property type="match status" value="1"/>
</dbReference>
<evidence type="ECO:0000313" key="5">
    <source>
        <dbReference type="Proteomes" id="UP000092154"/>
    </source>
</evidence>
<feature type="domain" description="CUE" evidence="2">
    <location>
        <begin position="751"/>
        <end position="794"/>
    </location>
</feature>
<dbReference type="InterPro" id="IPR041545">
    <property type="entry name" value="DUF5601"/>
</dbReference>
<feature type="domain" description="VPS9" evidence="3">
    <location>
        <begin position="369"/>
        <end position="514"/>
    </location>
</feature>
<dbReference type="AlphaFoldDB" id="A0A1B7N464"/>
<dbReference type="InterPro" id="IPR003892">
    <property type="entry name" value="CUE"/>
</dbReference>
<dbReference type="SUPFAM" id="SSF46934">
    <property type="entry name" value="UBA-like"/>
    <property type="match status" value="1"/>
</dbReference>
<dbReference type="PROSITE" id="PS51205">
    <property type="entry name" value="VPS9"/>
    <property type="match status" value="1"/>
</dbReference>
<evidence type="ECO:0000259" key="3">
    <source>
        <dbReference type="PROSITE" id="PS51205"/>
    </source>
</evidence>
<dbReference type="GO" id="GO:0005085">
    <property type="term" value="F:guanyl-nucleotide exchange factor activity"/>
    <property type="evidence" value="ECO:0007669"/>
    <property type="project" value="InterPro"/>
</dbReference>
<reference evidence="4 5" key="1">
    <citation type="submission" date="2016-06" db="EMBL/GenBank/DDBJ databases">
        <title>Comparative genomics of the ectomycorrhizal sister species Rhizopogon vinicolor and Rhizopogon vesiculosus (Basidiomycota: Boletales) reveals a divergence of the mating type B locus.</title>
        <authorList>
            <consortium name="DOE Joint Genome Institute"/>
            <person name="Mujic A.B."/>
            <person name="Kuo A."/>
            <person name="Tritt A."/>
            <person name="Lipzen A."/>
            <person name="Chen C."/>
            <person name="Johnson J."/>
            <person name="Sharma A."/>
            <person name="Barry K."/>
            <person name="Grigoriev I.V."/>
            <person name="Spatafora J.W."/>
        </authorList>
    </citation>
    <scope>NUCLEOTIDE SEQUENCE [LARGE SCALE GENOMIC DNA]</scope>
    <source>
        <strain evidence="4 5">AM-OR11-026</strain>
    </source>
</reference>
<protein>
    <recommendedName>
        <fullName evidence="6">VPS9 domain-containing protein</fullName>
    </recommendedName>
</protein>
<feature type="compositionally biased region" description="Low complexity" evidence="1">
    <location>
        <begin position="57"/>
        <end position="71"/>
    </location>
</feature>
<dbReference type="Gene3D" id="1.20.1050.80">
    <property type="entry name" value="VPS9 domain"/>
    <property type="match status" value="1"/>
</dbReference>
<dbReference type="InterPro" id="IPR045046">
    <property type="entry name" value="Vps9-like"/>
</dbReference>
<evidence type="ECO:0000259" key="2">
    <source>
        <dbReference type="PROSITE" id="PS51140"/>
    </source>
</evidence>
<dbReference type="GO" id="GO:0005829">
    <property type="term" value="C:cytosol"/>
    <property type="evidence" value="ECO:0007669"/>
    <property type="project" value="TreeGrafter"/>
</dbReference>
<feature type="region of interest" description="Disordered" evidence="1">
    <location>
        <begin position="533"/>
        <end position="565"/>
    </location>
</feature>
<dbReference type="FunCoup" id="A0A1B7N464">
    <property type="interactions" value="60"/>
</dbReference>